<dbReference type="FunFam" id="3.30.565.10:FF:000006">
    <property type="entry name" value="Sensor histidine kinase WalK"/>
    <property type="match status" value="1"/>
</dbReference>
<dbReference type="Gene3D" id="1.10.287.130">
    <property type="match status" value="1"/>
</dbReference>
<dbReference type="AlphaFoldDB" id="A0A1H6G0X6"/>
<feature type="domain" description="Histidine kinase" evidence="6">
    <location>
        <begin position="799"/>
        <end position="1012"/>
    </location>
</feature>
<dbReference type="CDD" id="cd00082">
    <property type="entry name" value="HisKA"/>
    <property type="match status" value="1"/>
</dbReference>
<dbReference type="InterPro" id="IPR005467">
    <property type="entry name" value="His_kinase_dom"/>
</dbReference>
<dbReference type="PROSITE" id="PS50112">
    <property type="entry name" value="PAS"/>
    <property type="match status" value="2"/>
</dbReference>
<dbReference type="InterPro" id="IPR004358">
    <property type="entry name" value="Sig_transdc_His_kin-like_C"/>
</dbReference>
<dbReference type="Gene3D" id="2.10.70.100">
    <property type="match status" value="2"/>
</dbReference>
<dbReference type="Pfam" id="PF08447">
    <property type="entry name" value="PAS_3"/>
    <property type="match status" value="2"/>
</dbReference>
<dbReference type="Pfam" id="PF00989">
    <property type="entry name" value="PAS"/>
    <property type="match status" value="1"/>
</dbReference>
<dbReference type="PANTHER" id="PTHR43304">
    <property type="entry name" value="PHYTOCHROME-LIKE PROTEIN CPH1"/>
    <property type="match status" value="1"/>
</dbReference>
<dbReference type="InterPro" id="IPR003661">
    <property type="entry name" value="HisK_dim/P_dom"/>
</dbReference>
<dbReference type="SMART" id="SM00388">
    <property type="entry name" value="HisKA"/>
    <property type="match status" value="1"/>
</dbReference>
<dbReference type="SUPFAM" id="SSF55785">
    <property type="entry name" value="PYP-like sensor domain (PAS domain)"/>
    <property type="match status" value="6"/>
</dbReference>
<evidence type="ECO:0000259" key="7">
    <source>
        <dbReference type="PROSITE" id="PS50112"/>
    </source>
</evidence>
<name>A0A1H6G0X6_9EURY</name>
<feature type="domain" description="PAC" evidence="8">
    <location>
        <begin position="596"/>
        <end position="648"/>
    </location>
</feature>
<evidence type="ECO:0000256" key="2">
    <source>
        <dbReference type="ARBA" id="ARBA00012438"/>
    </source>
</evidence>
<dbReference type="InterPro" id="IPR013656">
    <property type="entry name" value="PAS_4"/>
</dbReference>
<dbReference type="Pfam" id="PF08448">
    <property type="entry name" value="PAS_4"/>
    <property type="match status" value="3"/>
</dbReference>
<dbReference type="SUPFAM" id="SSF47384">
    <property type="entry name" value="Homodimeric domain of signal transducing histidine kinase"/>
    <property type="match status" value="1"/>
</dbReference>
<evidence type="ECO:0000256" key="4">
    <source>
        <dbReference type="ARBA" id="ARBA00022679"/>
    </source>
</evidence>
<dbReference type="SMART" id="SM00086">
    <property type="entry name" value="PAC"/>
    <property type="match status" value="4"/>
</dbReference>
<evidence type="ECO:0000256" key="5">
    <source>
        <dbReference type="ARBA" id="ARBA00022777"/>
    </source>
</evidence>
<sequence length="1012" mass="115296">MSEQVGEVNRTFCEDDSGTHERCRALINAVGDGIVTVDADGELAFANERAVEILGRSSDELTEFSYDDSRLDPADEDGNPLETGTFPFDRVREQGEPLSNRIMGIRRPTGGRVWLSVNGAPQWSEDDAFDGAVFTFEEITDQRDAESELEEIHGRVTDGFYALDENFRFTHVNERAEEMIDFDDTGLVGEHVWETFEWAATSKIQEEYERAMETQEATSFEVLYPDPLDAWYEINAYPSSTGLSVYFQDITERKERESERERMMGEVRDSEERLQLALEAGEMGTWELDLQTEESAVRSPQHDRVFGYESPVEEWGLEIFLDHVHPDDRADVRQRFEDAYETGSWEFECRIHRVDGEQRWITAQGEFDFDDDGTPIRAVGVVQDITERKEREQALEESERRYRTLAEYFPNGLVTLFDHGLEYTLAAGQGFDRIPVDPDDLEGHQFHDVWPDETVAELEPALQSTLDGEEARIELEYAGREWVLHAVPITDEQGNVFAGMTMAQDITEQKNREQYLEEAKTQLEAATEAGAVGTWEWHIPEDQFVTGVSFANTFGVDPEAAREGVPIDRFLSSIHEDDRDRVAEQIDETIEHCDEFVSEYRVWNADDDLRWVVARGQVECDEAGDAVRFPGAITDITERKRAELEAEKQSRQLETLFRVLPVGVVVANGDGSLRRANETAQEIWGGDVFDSESVGEYEKFSAVWADSGEPVGPKDWTMYQVVQGEEVTEPNIFEIETFDGQRRIIMEHGKPVRDEDGNVSRAVVTLTDITERRESQRKLEETVAKLEASNERLEQFAYAASHDLQEPLRMITSYLQLLEDRYGDSFDEDGQEFLEFAVDGAERMREMINGLLAYSRVDTQGGAFEPVDLNAVLDNVREDLQMRIEESDAEITSEELPRVNGDDSQLRQLFQNLLENAIEYSGDEPPQIDISVERDGRDWVFAVRDEGVGIDSTDTDRIFEVFQRLYTNEEHSGTGIGLALCRRIVERHGGEIWAESTPGEETTFVFTIPVDS</sequence>
<evidence type="ECO:0000313" key="10">
    <source>
        <dbReference type="Proteomes" id="UP000199112"/>
    </source>
</evidence>
<dbReference type="PROSITE" id="PS50113">
    <property type="entry name" value="PAC"/>
    <property type="match status" value="5"/>
</dbReference>
<dbReference type="Proteomes" id="UP000199112">
    <property type="component" value="Unassembled WGS sequence"/>
</dbReference>
<comment type="catalytic activity">
    <reaction evidence="1">
        <text>ATP + protein L-histidine = ADP + protein N-phospho-L-histidine.</text>
        <dbReference type="EC" id="2.7.13.3"/>
    </reaction>
</comment>
<keyword evidence="3" id="KW-0597">Phosphoprotein</keyword>
<proteinExistence type="predicted"/>
<protein>
    <recommendedName>
        <fullName evidence="2">histidine kinase</fullName>
        <ecNumber evidence="2">2.7.13.3</ecNumber>
    </recommendedName>
</protein>
<evidence type="ECO:0000256" key="1">
    <source>
        <dbReference type="ARBA" id="ARBA00000085"/>
    </source>
</evidence>
<dbReference type="RefSeq" id="WP_090507308.1">
    <property type="nucleotide sequence ID" value="NZ_FNWL01000002.1"/>
</dbReference>
<dbReference type="GO" id="GO:0000155">
    <property type="term" value="F:phosphorelay sensor kinase activity"/>
    <property type="evidence" value="ECO:0007669"/>
    <property type="project" value="InterPro"/>
</dbReference>
<dbReference type="InterPro" id="IPR001610">
    <property type="entry name" value="PAC"/>
</dbReference>
<dbReference type="InterPro" id="IPR036890">
    <property type="entry name" value="HATPase_C_sf"/>
</dbReference>
<dbReference type="InterPro" id="IPR013767">
    <property type="entry name" value="PAS_fold"/>
</dbReference>
<dbReference type="CDD" id="cd00130">
    <property type="entry name" value="PAS"/>
    <property type="match status" value="4"/>
</dbReference>
<dbReference type="EMBL" id="FNWL01000002">
    <property type="protein sequence ID" value="SEH16262.1"/>
    <property type="molecule type" value="Genomic_DNA"/>
</dbReference>
<evidence type="ECO:0000259" key="8">
    <source>
        <dbReference type="PROSITE" id="PS50113"/>
    </source>
</evidence>
<dbReference type="Pfam" id="PF02518">
    <property type="entry name" value="HATPase_c"/>
    <property type="match status" value="1"/>
</dbReference>
<dbReference type="GO" id="GO:0006355">
    <property type="term" value="P:regulation of DNA-templated transcription"/>
    <property type="evidence" value="ECO:0007669"/>
    <property type="project" value="InterPro"/>
</dbReference>
<organism evidence="9 10">
    <name type="scientific">Natronorubrum sediminis</name>
    <dbReference type="NCBI Taxonomy" id="640943"/>
    <lineage>
        <taxon>Archaea</taxon>
        <taxon>Methanobacteriati</taxon>
        <taxon>Methanobacteriota</taxon>
        <taxon>Stenosarchaea group</taxon>
        <taxon>Halobacteria</taxon>
        <taxon>Halobacteriales</taxon>
        <taxon>Natrialbaceae</taxon>
        <taxon>Natronorubrum</taxon>
    </lineage>
</organism>
<dbReference type="PROSITE" id="PS50109">
    <property type="entry name" value="HIS_KIN"/>
    <property type="match status" value="1"/>
</dbReference>
<feature type="domain" description="PAC" evidence="8">
    <location>
        <begin position="96"/>
        <end position="151"/>
    </location>
</feature>
<keyword evidence="5" id="KW-0418">Kinase</keyword>
<dbReference type="InterPro" id="IPR052162">
    <property type="entry name" value="Sensor_kinase/Photoreceptor"/>
</dbReference>
<dbReference type="SMART" id="SM00091">
    <property type="entry name" value="PAS"/>
    <property type="match status" value="6"/>
</dbReference>
<accession>A0A1H6G0X6</accession>
<dbReference type="Pfam" id="PF00512">
    <property type="entry name" value="HisKA"/>
    <property type="match status" value="1"/>
</dbReference>
<dbReference type="PANTHER" id="PTHR43304:SF1">
    <property type="entry name" value="PAC DOMAIN-CONTAINING PROTEIN"/>
    <property type="match status" value="1"/>
</dbReference>
<feature type="domain" description="PAC" evidence="8">
    <location>
        <begin position="345"/>
        <end position="397"/>
    </location>
</feature>
<dbReference type="InterPro" id="IPR003594">
    <property type="entry name" value="HATPase_dom"/>
</dbReference>
<feature type="domain" description="PAS" evidence="7">
    <location>
        <begin position="145"/>
        <end position="215"/>
    </location>
</feature>
<dbReference type="EC" id="2.7.13.3" evidence="2"/>
<dbReference type="PRINTS" id="PR00344">
    <property type="entry name" value="BCTRLSENSOR"/>
</dbReference>
<feature type="domain" description="PAS" evidence="7">
    <location>
        <begin position="19"/>
        <end position="61"/>
    </location>
</feature>
<keyword evidence="10" id="KW-1185">Reference proteome</keyword>
<evidence type="ECO:0000256" key="3">
    <source>
        <dbReference type="ARBA" id="ARBA00022553"/>
    </source>
</evidence>
<dbReference type="OrthoDB" id="106630at2157"/>
<dbReference type="Gene3D" id="3.30.565.10">
    <property type="entry name" value="Histidine kinase-like ATPase, C-terminal domain"/>
    <property type="match status" value="1"/>
</dbReference>
<dbReference type="InterPro" id="IPR035965">
    <property type="entry name" value="PAS-like_dom_sf"/>
</dbReference>
<dbReference type="InterPro" id="IPR036097">
    <property type="entry name" value="HisK_dim/P_sf"/>
</dbReference>
<gene>
    <name evidence="9" type="ORF">SAMN04487967_2519</name>
</gene>
<keyword evidence="4" id="KW-0808">Transferase</keyword>
<dbReference type="InterPro" id="IPR000700">
    <property type="entry name" value="PAS-assoc_C"/>
</dbReference>
<dbReference type="InterPro" id="IPR013655">
    <property type="entry name" value="PAS_fold_3"/>
</dbReference>
<dbReference type="NCBIfam" id="TIGR00229">
    <property type="entry name" value="sensory_box"/>
    <property type="match status" value="5"/>
</dbReference>
<dbReference type="SMART" id="SM00387">
    <property type="entry name" value="HATPase_c"/>
    <property type="match status" value="1"/>
</dbReference>
<reference evidence="10" key="1">
    <citation type="submission" date="2016-10" db="EMBL/GenBank/DDBJ databases">
        <authorList>
            <person name="Varghese N."/>
            <person name="Submissions S."/>
        </authorList>
    </citation>
    <scope>NUCLEOTIDE SEQUENCE [LARGE SCALE GENOMIC DNA]</scope>
    <source>
        <strain evidence="10">CGMCC 1.8981</strain>
    </source>
</reference>
<dbReference type="SUPFAM" id="SSF55874">
    <property type="entry name" value="ATPase domain of HSP90 chaperone/DNA topoisomerase II/histidine kinase"/>
    <property type="match status" value="1"/>
</dbReference>
<feature type="domain" description="PAC" evidence="8">
    <location>
        <begin position="456"/>
        <end position="518"/>
    </location>
</feature>
<dbReference type="InterPro" id="IPR000014">
    <property type="entry name" value="PAS"/>
</dbReference>
<evidence type="ECO:0000313" key="9">
    <source>
        <dbReference type="EMBL" id="SEH16262.1"/>
    </source>
</evidence>
<dbReference type="Gene3D" id="3.30.450.20">
    <property type="entry name" value="PAS domain"/>
    <property type="match status" value="6"/>
</dbReference>
<feature type="domain" description="PAC" evidence="8">
    <location>
        <begin position="726"/>
        <end position="781"/>
    </location>
</feature>
<evidence type="ECO:0000259" key="6">
    <source>
        <dbReference type="PROSITE" id="PS50109"/>
    </source>
</evidence>